<name>A0A521AL85_SACCC</name>
<sequence length="132" mass="15214">MPNLLKQQELIYKDEAYKIIGACMTVHRELGCGFLEAVYAEALEIELGNQGIPFIREVPITIEYKGKLLKKCYLADFICYDKIILELKAINYLESVHESQVINYLKATTHKLGILVNFGEQSLKYKRIVKEK</sequence>
<protein>
    <submittedName>
        <fullName evidence="1">GxxExxY protein</fullName>
    </submittedName>
</protein>
<dbReference type="NCBIfam" id="TIGR04256">
    <property type="entry name" value="GxxExxY"/>
    <property type="match status" value="1"/>
</dbReference>
<dbReference type="AlphaFoldDB" id="A0A521AL85"/>
<dbReference type="RefSeq" id="WP_142531635.1">
    <property type="nucleotide sequence ID" value="NZ_FXTB01000001.1"/>
</dbReference>
<accession>A0A521AL85</accession>
<organism evidence="1 2">
    <name type="scientific">Saccharicrinis carchari</name>
    <dbReference type="NCBI Taxonomy" id="1168039"/>
    <lineage>
        <taxon>Bacteria</taxon>
        <taxon>Pseudomonadati</taxon>
        <taxon>Bacteroidota</taxon>
        <taxon>Bacteroidia</taxon>
        <taxon>Marinilabiliales</taxon>
        <taxon>Marinilabiliaceae</taxon>
        <taxon>Saccharicrinis</taxon>
    </lineage>
</organism>
<gene>
    <name evidence="1" type="ORF">SAMN06265379_101229</name>
</gene>
<proteinExistence type="predicted"/>
<keyword evidence="2" id="KW-1185">Reference proteome</keyword>
<dbReference type="InterPro" id="IPR026350">
    <property type="entry name" value="GxxExxY"/>
</dbReference>
<dbReference type="Proteomes" id="UP000319040">
    <property type="component" value="Unassembled WGS sequence"/>
</dbReference>
<evidence type="ECO:0000313" key="2">
    <source>
        <dbReference type="Proteomes" id="UP000319040"/>
    </source>
</evidence>
<reference evidence="1 2" key="1">
    <citation type="submission" date="2017-05" db="EMBL/GenBank/DDBJ databases">
        <authorList>
            <person name="Varghese N."/>
            <person name="Submissions S."/>
        </authorList>
    </citation>
    <scope>NUCLEOTIDE SEQUENCE [LARGE SCALE GENOMIC DNA]</scope>
    <source>
        <strain evidence="1 2">DSM 27040</strain>
    </source>
</reference>
<evidence type="ECO:0000313" key="1">
    <source>
        <dbReference type="EMBL" id="SMO35576.1"/>
    </source>
</evidence>
<dbReference type="EMBL" id="FXTB01000001">
    <property type="protein sequence ID" value="SMO35576.1"/>
    <property type="molecule type" value="Genomic_DNA"/>
</dbReference>
<dbReference type="Pfam" id="PF13366">
    <property type="entry name" value="PDDEXK_3"/>
    <property type="match status" value="1"/>
</dbReference>
<dbReference type="OrthoDB" id="9806869at2"/>